<protein>
    <submittedName>
        <fullName evidence="2">Uncharacterized protein</fullName>
    </submittedName>
</protein>
<dbReference type="Proteomes" id="UP001328107">
    <property type="component" value="Unassembled WGS sequence"/>
</dbReference>
<feature type="transmembrane region" description="Helical" evidence="1">
    <location>
        <begin position="68"/>
        <end position="86"/>
    </location>
</feature>
<proteinExistence type="predicted"/>
<evidence type="ECO:0000256" key="1">
    <source>
        <dbReference type="SAM" id="Phobius"/>
    </source>
</evidence>
<feature type="non-terminal residue" evidence="2">
    <location>
        <position position="87"/>
    </location>
</feature>
<comment type="caution">
    <text evidence="2">The sequence shown here is derived from an EMBL/GenBank/DDBJ whole genome shotgun (WGS) entry which is preliminary data.</text>
</comment>
<gene>
    <name evidence="2" type="ORF">PMAYCL1PPCAC_32280</name>
</gene>
<organism evidence="2 3">
    <name type="scientific">Pristionchus mayeri</name>
    <dbReference type="NCBI Taxonomy" id="1317129"/>
    <lineage>
        <taxon>Eukaryota</taxon>
        <taxon>Metazoa</taxon>
        <taxon>Ecdysozoa</taxon>
        <taxon>Nematoda</taxon>
        <taxon>Chromadorea</taxon>
        <taxon>Rhabditida</taxon>
        <taxon>Rhabditina</taxon>
        <taxon>Diplogasteromorpha</taxon>
        <taxon>Diplogasteroidea</taxon>
        <taxon>Neodiplogasteridae</taxon>
        <taxon>Pristionchus</taxon>
    </lineage>
</organism>
<accession>A0AAN5IF81</accession>
<reference evidence="3" key="1">
    <citation type="submission" date="2022-10" db="EMBL/GenBank/DDBJ databases">
        <title>Genome assembly of Pristionchus species.</title>
        <authorList>
            <person name="Yoshida K."/>
            <person name="Sommer R.J."/>
        </authorList>
    </citation>
    <scope>NUCLEOTIDE SEQUENCE [LARGE SCALE GENOMIC DNA]</scope>
    <source>
        <strain evidence="3">RS5460</strain>
    </source>
</reference>
<keyword evidence="1" id="KW-0812">Transmembrane</keyword>
<evidence type="ECO:0000313" key="3">
    <source>
        <dbReference type="Proteomes" id="UP001328107"/>
    </source>
</evidence>
<sequence>MMALDLYDEKYYTCCCGTHITKVARILMVISLVWYGIQLVAWTRLGIAGFLISGIGALGVFREMRFPLHAYILLMFIHYLFGVFYGA</sequence>
<name>A0AAN5IF81_9BILA</name>
<keyword evidence="3" id="KW-1185">Reference proteome</keyword>
<dbReference type="EMBL" id="BTRK01000006">
    <property type="protein sequence ID" value="GMR62085.1"/>
    <property type="molecule type" value="Genomic_DNA"/>
</dbReference>
<keyword evidence="1" id="KW-0472">Membrane</keyword>
<dbReference type="AlphaFoldDB" id="A0AAN5IF81"/>
<keyword evidence="1" id="KW-1133">Transmembrane helix</keyword>
<evidence type="ECO:0000313" key="2">
    <source>
        <dbReference type="EMBL" id="GMR62085.1"/>
    </source>
</evidence>
<feature type="transmembrane region" description="Helical" evidence="1">
    <location>
        <begin position="41"/>
        <end position="61"/>
    </location>
</feature>